<dbReference type="InterPro" id="IPR001466">
    <property type="entry name" value="Beta-lactam-related"/>
</dbReference>
<accession>A0AAJ0CHI1</accession>
<protein>
    <recommendedName>
        <fullName evidence="2">Beta-lactamase-related domain-containing protein</fullName>
    </recommendedName>
</protein>
<evidence type="ECO:0000313" key="4">
    <source>
        <dbReference type="Proteomes" id="UP001251528"/>
    </source>
</evidence>
<feature type="domain" description="Beta-lactamase-related" evidence="2">
    <location>
        <begin position="2"/>
        <end position="129"/>
    </location>
</feature>
<comment type="similarity">
    <text evidence="1">Belongs to the peptidase S12 family.</text>
</comment>
<sequence length="144" mass="15951">MNDPPRFPPGQGWSYTNTGFIIAGMIIDKVTGNSWRDEARNRIIMPLSLTGTFVHDQVVDIPSPFITRYGAFRDIQGNQGQYIDVTWLKPSLAEVASEIVSTVEDENKFLRALTGGSLLSLSQLTELQTTAPAPDLYPILPDVR</sequence>
<dbReference type="Pfam" id="PF00144">
    <property type="entry name" value="Beta-lactamase"/>
    <property type="match status" value="1"/>
</dbReference>
<dbReference type="PANTHER" id="PTHR46825">
    <property type="entry name" value="D-ALANYL-D-ALANINE-CARBOXYPEPTIDASE/ENDOPEPTIDASE AMPH"/>
    <property type="match status" value="1"/>
</dbReference>
<dbReference type="Gene3D" id="3.40.710.10">
    <property type="entry name" value="DD-peptidase/beta-lactamase superfamily"/>
    <property type="match status" value="1"/>
</dbReference>
<comment type="caution">
    <text evidence="3">The sequence shown here is derived from an EMBL/GenBank/DDBJ whole genome shotgun (WGS) entry which is preliminary data.</text>
</comment>
<reference evidence="3" key="1">
    <citation type="submission" date="2023-06" db="EMBL/GenBank/DDBJ databases">
        <title>Conoideocrella luteorostrata (Hypocreales: Clavicipitaceae), a potential biocontrol fungus for elongate hemlock scale in United States Christmas tree production areas.</title>
        <authorList>
            <person name="Barrett H."/>
            <person name="Lovett B."/>
            <person name="Macias A.M."/>
            <person name="Stajich J.E."/>
            <person name="Kasson M.T."/>
        </authorList>
    </citation>
    <scope>NUCLEOTIDE SEQUENCE</scope>
    <source>
        <strain evidence="3">ARSEF 14590</strain>
    </source>
</reference>
<gene>
    <name evidence="3" type="ORF">QQS21_010352</name>
</gene>
<dbReference type="InterPro" id="IPR050491">
    <property type="entry name" value="AmpC-like"/>
</dbReference>
<proteinExistence type="inferred from homology"/>
<dbReference type="AlphaFoldDB" id="A0AAJ0CHI1"/>
<dbReference type="Proteomes" id="UP001251528">
    <property type="component" value="Unassembled WGS sequence"/>
</dbReference>
<organism evidence="3 4">
    <name type="scientific">Conoideocrella luteorostrata</name>
    <dbReference type="NCBI Taxonomy" id="1105319"/>
    <lineage>
        <taxon>Eukaryota</taxon>
        <taxon>Fungi</taxon>
        <taxon>Dikarya</taxon>
        <taxon>Ascomycota</taxon>
        <taxon>Pezizomycotina</taxon>
        <taxon>Sordariomycetes</taxon>
        <taxon>Hypocreomycetidae</taxon>
        <taxon>Hypocreales</taxon>
        <taxon>Clavicipitaceae</taxon>
        <taxon>Conoideocrella</taxon>
    </lineage>
</organism>
<evidence type="ECO:0000259" key="2">
    <source>
        <dbReference type="Pfam" id="PF00144"/>
    </source>
</evidence>
<evidence type="ECO:0000256" key="1">
    <source>
        <dbReference type="ARBA" id="ARBA00038215"/>
    </source>
</evidence>
<dbReference type="InterPro" id="IPR012338">
    <property type="entry name" value="Beta-lactam/transpept-like"/>
</dbReference>
<dbReference type="EMBL" id="JASWJB010000298">
    <property type="protein sequence ID" value="KAK2591948.1"/>
    <property type="molecule type" value="Genomic_DNA"/>
</dbReference>
<name>A0AAJ0CHI1_9HYPO</name>
<keyword evidence="4" id="KW-1185">Reference proteome</keyword>
<dbReference type="PANTHER" id="PTHR46825:SF7">
    <property type="entry name" value="D-ALANYL-D-ALANINE CARBOXYPEPTIDASE"/>
    <property type="match status" value="1"/>
</dbReference>
<evidence type="ECO:0000313" key="3">
    <source>
        <dbReference type="EMBL" id="KAK2591948.1"/>
    </source>
</evidence>
<dbReference type="SUPFAM" id="SSF56601">
    <property type="entry name" value="beta-lactamase/transpeptidase-like"/>
    <property type="match status" value="1"/>
</dbReference>